<name>A0AAD8RAI9_LOLMU</name>
<accession>A0AAD8RAI9</accession>
<sequence>MDARGRSGRHAREEVFRPAPARSGRGTGPPVPLGGRLPRRIDRSKVCACANGHNPMLREATRSSPARPGPNRTIRSQPVDRIQMDVSESVSTRSIRENKDSADIMTWREYEALRNEMRREFRTEDDELKGTVEEIKQTLDATNETVTGLSDQMTDIQRSLQALQLAVENLTNNNNNKMMRPDEDSASW</sequence>
<keyword evidence="4" id="KW-1185">Reference proteome</keyword>
<gene>
    <name evidence="3" type="ORF">QYE76_023585</name>
</gene>
<dbReference type="AlphaFoldDB" id="A0AAD8RAI9"/>
<organism evidence="3 4">
    <name type="scientific">Lolium multiflorum</name>
    <name type="common">Italian ryegrass</name>
    <name type="synonym">Lolium perenne subsp. multiflorum</name>
    <dbReference type="NCBI Taxonomy" id="4521"/>
    <lineage>
        <taxon>Eukaryota</taxon>
        <taxon>Viridiplantae</taxon>
        <taxon>Streptophyta</taxon>
        <taxon>Embryophyta</taxon>
        <taxon>Tracheophyta</taxon>
        <taxon>Spermatophyta</taxon>
        <taxon>Magnoliopsida</taxon>
        <taxon>Liliopsida</taxon>
        <taxon>Poales</taxon>
        <taxon>Poaceae</taxon>
        <taxon>BOP clade</taxon>
        <taxon>Pooideae</taxon>
        <taxon>Poodae</taxon>
        <taxon>Poeae</taxon>
        <taxon>Poeae Chloroplast Group 2 (Poeae type)</taxon>
        <taxon>Loliodinae</taxon>
        <taxon>Loliinae</taxon>
        <taxon>Lolium</taxon>
    </lineage>
</organism>
<evidence type="ECO:0000313" key="3">
    <source>
        <dbReference type="EMBL" id="KAK1618068.1"/>
    </source>
</evidence>
<reference evidence="3" key="1">
    <citation type="submission" date="2023-07" db="EMBL/GenBank/DDBJ databases">
        <title>A chromosome-level genome assembly of Lolium multiflorum.</title>
        <authorList>
            <person name="Chen Y."/>
            <person name="Copetti D."/>
            <person name="Kolliker R."/>
            <person name="Studer B."/>
        </authorList>
    </citation>
    <scope>NUCLEOTIDE SEQUENCE</scope>
    <source>
        <strain evidence="3">02402/16</strain>
        <tissue evidence="3">Leaf</tissue>
    </source>
</reference>
<keyword evidence="1" id="KW-0175">Coiled coil</keyword>
<comment type="caution">
    <text evidence="3">The sequence shown here is derived from an EMBL/GenBank/DDBJ whole genome shotgun (WGS) entry which is preliminary data.</text>
</comment>
<dbReference type="EMBL" id="JAUUTY010000006">
    <property type="protein sequence ID" value="KAK1618068.1"/>
    <property type="molecule type" value="Genomic_DNA"/>
</dbReference>
<dbReference type="Proteomes" id="UP001231189">
    <property type="component" value="Unassembled WGS sequence"/>
</dbReference>
<feature type="region of interest" description="Disordered" evidence="2">
    <location>
        <begin position="1"/>
        <end position="38"/>
    </location>
</feature>
<feature type="compositionally biased region" description="Basic and acidic residues" evidence="2">
    <location>
        <begin position="1"/>
        <end position="16"/>
    </location>
</feature>
<proteinExistence type="predicted"/>
<evidence type="ECO:0000313" key="4">
    <source>
        <dbReference type="Proteomes" id="UP001231189"/>
    </source>
</evidence>
<feature type="coiled-coil region" evidence="1">
    <location>
        <begin position="132"/>
        <end position="180"/>
    </location>
</feature>
<evidence type="ECO:0000256" key="1">
    <source>
        <dbReference type="SAM" id="Coils"/>
    </source>
</evidence>
<evidence type="ECO:0000256" key="2">
    <source>
        <dbReference type="SAM" id="MobiDB-lite"/>
    </source>
</evidence>
<protein>
    <submittedName>
        <fullName evidence="3">Uncharacterized protein</fullName>
    </submittedName>
</protein>